<dbReference type="GO" id="GO:0003677">
    <property type="term" value="F:DNA binding"/>
    <property type="evidence" value="ECO:0007669"/>
    <property type="project" value="InterPro"/>
</dbReference>
<keyword evidence="3" id="KW-1185">Reference proteome</keyword>
<dbReference type="InterPro" id="IPR009057">
    <property type="entry name" value="Homeodomain-like_sf"/>
</dbReference>
<accession>A0AAE3MZ47</accession>
<evidence type="ECO:0000259" key="1">
    <source>
        <dbReference type="PROSITE" id="PS51071"/>
    </source>
</evidence>
<dbReference type="Proteomes" id="UP001208771">
    <property type="component" value="Unassembled WGS sequence"/>
</dbReference>
<dbReference type="PANTHER" id="PTHR30514:SF18">
    <property type="entry name" value="RPIR-FAMILY TRANSCRIPTIONAL REGULATOR"/>
    <property type="match status" value="1"/>
</dbReference>
<feature type="domain" description="HTH rpiR-type" evidence="1">
    <location>
        <begin position="11"/>
        <end position="87"/>
    </location>
</feature>
<dbReference type="PANTHER" id="PTHR30514">
    <property type="entry name" value="GLUCOKINASE"/>
    <property type="match status" value="1"/>
</dbReference>
<dbReference type="EMBL" id="JANFPI010000002">
    <property type="protein sequence ID" value="MCX8996976.1"/>
    <property type="molecule type" value="Genomic_DNA"/>
</dbReference>
<dbReference type="InterPro" id="IPR047640">
    <property type="entry name" value="RpiR-like"/>
</dbReference>
<name>A0AAE3MZ47_9HYPH</name>
<dbReference type="GO" id="GO:0097367">
    <property type="term" value="F:carbohydrate derivative binding"/>
    <property type="evidence" value="ECO:0007669"/>
    <property type="project" value="InterPro"/>
</dbReference>
<reference evidence="2" key="1">
    <citation type="submission" date="2022-07" db="EMBL/GenBank/DDBJ databases">
        <title>Ectorhizobium quercum gen.nov., sp. nov.</title>
        <authorList>
            <person name="Ma T."/>
            <person name="Li Y."/>
        </authorList>
    </citation>
    <scope>NUCLEOTIDE SEQUENCE</scope>
    <source>
        <strain evidence="2">BDR2-2</strain>
    </source>
</reference>
<protein>
    <submittedName>
        <fullName evidence="2">MurR/RpiR family transcriptional regulator</fullName>
    </submittedName>
</protein>
<proteinExistence type="predicted"/>
<dbReference type="Gene3D" id="3.40.50.10490">
    <property type="entry name" value="Glucose-6-phosphate isomerase like protein, domain 1"/>
    <property type="match status" value="1"/>
</dbReference>
<dbReference type="GO" id="GO:1901135">
    <property type="term" value="P:carbohydrate derivative metabolic process"/>
    <property type="evidence" value="ECO:0007669"/>
    <property type="project" value="InterPro"/>
</dbReference>
<sequence>MTETAENRVPSPLVLRLQALSGELTKSEAVIAQWLTRNEAILGLETGASIAAKTGVSEITVSRFLRRLGYKGLQALKEDLQTRGAAQLPGADAYVRLLDGETAALIRRDAEAVLAISAQVARPEWEAAVAAIHAADEVFVAGFQSVKGVAEDFARRLSIVHERVRFLTPHDSGLAEWLPSADARRCLVLVDTVPYAREAEGIVRMAAGAKMDVVVLTDELNTWATRHTPFVFFVTSAAGAFVESTGPLASLLNLVTHAVAARDPERAKARLAAWPAMLRELGLF</sequence>
<dbReference type="InterPro" id="IPR036388">
    <property type="entry name" value="WH-like_DNA-bd_sf"/>
</dbReference>
<dbReference type="RefSeq" id="WP_306410746.1">
    <property type="nucleotide sequence ID" value="NZ_JANFPI010000002.1"/>
</dbReference>
<dbReference type="InterPro" id="IPR000281">
    <property type="entry name" value="HTH_RpiR"/>
</dbReference>
<evidence type="ECO:0000313" key="2">
    <source>
        <dbReference type="EMBL" id="MCX8996976.1"/>
    </source>
</evidence>
<dbReference type="PROSITE" id="PS51071">
    <property type="entry name" value="HTH_RPIR"/>
    <property type="match status" value="1"/>
</dbReference>
<dbReference type="GO" id="GO:0003700">
    <property type="term" value="F:DNA-binding transcription factor activity"/>
    <property type="evidence" value="ECO:0007669"/>
    <property type="project" value="InterPro"/>
</dbReference>
<dbReference type="SUPFAM" id="SSF53697">
    <property type="entry name" value="SIS domain"/>
    <property type="match status" value="1"/>
</dbReference>
<evidence type="ECO:0000313" key="3">
    <source>
        <dbReference type="Proteomes" id="UP001208771"/>
    </source>
</evidence>
<gene>
    <name evidence="2" type="ORF">NOF55_07640</name>
</gene>
<comment type="caution">
    <text evidence="2">The sequence shown here is derived from an EMBL/GenBank/DDBJ whole genome shotgun (WGS) entry which is preliminary data.</text>
</comment>
<dbReference type="Gene3D" id="1.10.10.10">
    <property type="entry name" value="Winged helix-like DNA-binding domain superfamily/Winged helix DNA-binding domain"/>
    <property type="match status" value="1"/>
</dbReference>
<dbReference type="AlphaFoldDB" id="A0AAE3MZ47"/>
<dbReference type="InterPro" id="IPR046348">
    <property type="entry name" value="SIS_dom_sf"/>
</dbReference>
<organism evidence="2 3">
    <name type="scientific">Ectorhizobium quercum</name>
    <dbReference type="NCBI Taxonomy" id="2965071"/>
    <lineage>
        <taxon>Bacteria</taxon>
        <taxon>Pseudomonadati</taxon>
        <taxon>Pseudomonadota</taxon>
        <taxon>Alphaproteobacteria</taxon>
        <taxon>Hyphomicrobiales</taxon>
        <taxon>Rhizobiaceae</taxon>
        <taxon>Ectorhizobium</taxon>
    </lineage>
</organism>
<dbReference type="Pfam" id="PF01418">
    <property type="entry name" value="HTH_6"/>
    <property type="match status" value="1"/>
</dbReference>
<dbReference type="SUPFAM" id="SSF46689">
    <property type="entry name" value="Homeodomain-like"/>
    <property type="match status" value="1"/>
</dbReference>